<dbReference type="InterPro" id="IPR001005">
    <property type="entry name" value="SANT/Myb"/>
</dbReference>
<comment type="subcellular location">
    <subcellularLocation>
        <location evidence="1">Nucleus</location>
    </subcellularLocation>
</comment>
<dbReference type="CDD" id="cd00167">
    <property type="entry name" value="SANT"/>
    <property type="match status" value="1"/>
</dbReference>
<dbReference type="GO" id="GO:0003700">
    <property type="term" value="F:DNA-binding transcription factor activity"/>
    <property type="evidence" value="ECO:0007669"/>
    <property type="project" value="InterPro"/>
</dbReference>
<dbReference type="FunFam" id="1.10.10.60:FF:000154">
    <property type="entry name" value="Transcription factor SRM1"/>
    <property type="match status" value="1"/>
</dbReference>
<dbReference type="InterPro" id="IPR044636">
    <property type="entry name" value="RADIALIS-like"/>
</dbReference>
<dbReference type="PROSITE" id="PS50090">
    <property type="entry name" value="MYB_LIKE"/>
    <property type="match status" value="1"/>
</dbReference>
<dbReference type="Pfam" id="PF00249">
    <property type="entry name" value="Myb_DNA-binding"/>
    <property type="match status" value="1"/>
</dbReference>
<keyword evidence="4" id="KW-0539">Nucleus</keyword>
<evidence type="ECO:0000256" key="6">
    <source>
        <dbReference type="SAM" id="MobiDB-lite"/>
    </source>
</evidence>
<accession>A0A8J5KV94</accession>
<dbReference type="SMART" id="SM00717">
    <property type="entry name" value="SANT"/>
    <property type="match status" value="1"/>
</dbReference>
<evidence type="ECO:0000313" key="8">
    <source>
        <dbReference type="EMBL" id="KAG6490908.1"/>
    </source>
</evidence>
<proteinExistence type="predicted"/>
<dbReference type="AlphaFoldDB" id="A0A8J5KV94"/>
<name>A0A8J5KV94_ZINOF</name>
<dbReference type="Proteomes" id="UP000734854">
    <property type="component" value="Unassembled WGS sequence"/>
</dbReference>
<comment type="caution">
    <text evidence="8">The sequence shown here is derived from an EMBL/GenBank/DDBJ whole genome shotgun (WGS) entry which is preliminary data.</text>
</comment>
<dbReference type="PANTHER" id="PTHR43952:SF99">
    <property type="entry name" value="PROTEIN RADIALIS-LIKE 4 ISOFORM X1"/>
    <property type="match status" value="1"/>
</dbReference>
<organism evidence="8 9">
    <name type="scientific">Zingiber officinale</name>
    <name type="common">Ginger</name>
    <name type="synonym">Amomum zingiber</name>
    <dbReference type="NCBI Taxonomy" id="94328"/>
    <lineage>
        <taxon>Eukaryota</taxon>
        <taxon>Viridiplantae</taxon>
        <taxon>Streptophyta</taxon>
        <taxon>Embryophyta</taxon>
        <taxon>Tracheophyta</taxon>
        <taxon>Spermatophyta</taxon>
        <taxon>Magnoliopsida</taxon>
        <taxon>Liliopsida</taxon>
        <taxon>Zingiberales</taxon>
        <taxon>Zingiberaceae</taxon>
        <taxon>Zingiber</taxon>
    </lineage>
</organism>
<evidence type="ECO:0000256" key="2">
    <source>
        <dbReference type="ARBA" id="ARBA00023015"/>
    </source>
</evidence>
<evidence type="ECO:0000256" key="1">
    <source>
        <dbReference type="ARBA" id="ARBA00004123"/>
    </source>
</evidence>
<dbReference type="InterPro" id="IPR009057">
    <property type="entry name" value="Homeodomain-like_sf"/>
</dbReference>
<dbReference type="SUPFAM" id="SSF46689">
    <property type="entry name" value="Homeodomain-like"/>
    <property type="match status" value="1"/>
</dbReference>
<sequence length="351" mass="39127">MATANPQQPAPTAMASGSPSTTRSRLPAEAWSKEENKRFELALARYGEGTPDRWARVARAVGGGKSVDQVVRHYERLLDDIKLIETATEPFYHYPTYNANRRGGPASAAAAGDQEQSVALSIGLVMVAGSSSAPSYMPMELSFSSGVLDQLRTTHRISANHDLIHIPKGMITMVVLLRKIIFEGKSDSLQTKYAINRLKRKIDSLEAQNKKLELGRKKQRKEIKKLKTTSEVELGATREEIESSKALVEDQLCELESFHKAKTIQDKAEALKVSKVGEDAHWATKKKEFLHSKDFYCMVGTCFARMVRYGMYGALKQLQESNHLPVDKSPSVVKLLKITDNIPKEDVMDFT</sequence>
<keyword evidence="2" id="KW-0805">Transcription regulation</keyword>
<evidence type="ECO:0000256" key="5">
    <source>
        <dbReference type="SAM" id="Coils"/>
    </source>
</evidence>
<dbReference type="PANTHER" id="PTHR43952">
    <property type="entry name" value="MYB FAMILY TRANSCRIPTION FACTOR-RELATED"/>
    <property type="match status" value="1"/>
</dbReference>
<evidence type="ECO:0000259" key="7">
    <source>
        <dbReference type="PROSITE" id="PS50090"/>
    </source>
</evidence>
<keyword evidence="5" id="KW-0175">Coiled coil</keyword>
<dbReference type="GO" id="GO:0005634">
    <property type="term" value="C:nucleus"/>
    <property type="evidence" value="ECO:0007669"/>
    <property type="project" value="UniProtKB-SubCell"/>
</dbReference>
<dbReference type="EMBL" id="JACMSC010000014">
    <property type="protein sequence ID" value="KAG6490908.1"/>
    <property type="molecule type" value="Genomic_DNA"/>
</dbReference>
<evidence type="ECO:0000256" key="3">
    <source>
        <dbReference type="ARBA" id="ARBA00023163"/>
    </source>
</evidence>
<protein>
    <recommendedName>
        <fullName evidence="7">Myb-like domain-containing protein</fullName>
    </recommendedName>
</protein>
<feature type="compositionally biased region" description="Low complexity" evidence="6">
    <location>
        <begin position="1"/>
        <end position="15"/>
    </location>
</feature>
<gene>
    <name evidence="8" type="ORF">ZIOFF_052240</name>
</gene>
<reference evidence="8 9" key="1">
    <citation type="submission" date="2020-08" db="EMBL/GenBank/DDBJ databases">
        <title>Plant Genome Project.</title>
        <authorList>
            <person name="Zhang R.-G."/>
        </authorList>
    </citation>
    <scope>NUCLEOTIDE SEQUENCE [LARGE SCALE GENOMIC DNA]</scope>
    <source>
        <tissue evidence="8">Rhizome</tissue>
    </source>
</reference>
<keyword evidence="9" id="KW-1185">Reference proteome</keyword>
<feature type="region of interest" description="Disordered" evidence="6">
    <location>
        <begin position="1"/>
        <end position="32"/>
    </location>
</feature>
<keyword evidence="3" id="KW-0804">Transcription</keyword>
<evidence type="ECO:0000256" key="4">
    <source>
        <dbReference type="ARBA" id="ARBA00023242"/>
    </source>
</evidence>
<evidence type="ECO:0000313" key="9">
    <source>
        <dbReference type="Proteomes" id="UP000734854"/>
    </source>
</evidence>
<dbReference type="Gene3D" id="1.10.10.60">
    <property type="entry name" value="Homeodomain-like"/>
    <property type="match status" value="1"/>
</dbReference>
<feature type="coiled-coil region" evidence="5">
    <location>
        <begin position="195"/>
        <end position="229"/>
    </location>
</feature>
<feature type="domain" description="Myb-like" evidence="7">
    <location>
        <begin position="23"/>
        <end position="78"/>
    </location>
</feature>